<sequence>MNQKLLRKCSAICATMMVVAFSVPAFAADYVTVTQLQVVPAASSPTTVTAYCPAGYVVTGGGFSEINSSSNSGGGATQYLTPQNYTGYIINPVFTIYASRPTDTGNGWQVNGQVSILSSANVSVYAICASLG</sequence>
<dbReference type="AlphaFoldDB" id="A0A846ZIS7"/>
<organism evidence="2 3">
    <name type="scientific">Oleiagrimonas citrea</name>
    <dbReference type="NCBI Taxonomy" id="1665687"/>
    <lineage>
        <taxon>Bacteria</taxon>
        <taxon>Pseudomonadati</taxon>
        <taxon>Pseudomonadota</taxon>
        <taxon>Gammaproteobacteria</taxon>
        <taxon>Lysobacterales</taxon>
        <taxon>Rhodanobacteraceae</taxon>
        <taxon>Oleiagrimonas</taxon>
    </lineage>
</organism>
<feature type="chain" id="PRO_5032366142" evidence="1">
    <location>
        <begin position="28"/>
        <end position="132"/>
    </location>
</feature>
<keyword evidence="3" id="KW-1185">Reference proteome</keyword>
<dbReference type="Proteomes" id="UP000541636">
    <property type="component" value="Unassembled WGS sequence"/>
</dbReference>
<proteinExistence type="predicted"/>
<feature type="signal peptide" evidence="1">
    <location>
        <begin position="1"/>
        <end position="27"/>
    </location>
</feature>
<evidence type="ECO:0000313" key="2">
    <source>
        <dbReference type="EMBL" id="NKZ37607.1"/>
    </source>
</evidence>
<protein>
    <submittedName>
        <fullName evidence="2">Uncharacterized protein</fullName>
    </submittedName>
</protein>
<dbReference type="RefSeq" id="WP_168608196.1">
    <property type="nucleotide sequence ID" value="NZ_JAAZQD010000001.1"/>
</dbReference>
<comment type="caution">
    <text evidence="2">The sequence shown here is derived from an EMBL/GenBank/DDBJ whole genome shotgun (WGS) entry which is preliminary data.</text>
</comment>
<name>A0A846ZIS7_9GAMM</name>
<reference evidence="2 3" key="1">
    <citation type="journal article" date="2017" name="Int. J. Syst. Evol. Microbiol.">
        <title>Oleiagrimonas citrea sp. nov., a marine bacterium isolated from tidal flat sediment and emended description of the genus Oleiagrimonas Fang et al. 2015 and Oleiagrimonas soli.</title>
        <authorList>
            <person name="Yang S.H."/>
            <person name="Seo H.S."/>
            <person name="Seong C.N."/>
            <person name="Kwon K.K."/>
        </authorList>
    </citation>
    <scope>NUCLEOTIDE SEQUENCE [LARGE SCALE GENOMIC DNA]</scope>
    <source>
        <strain evidence="2 3">MEBiC09124</strain>
    </source>
</reference>
<dbReference type="EMBL" id="JAAZQD010000001">
    <property type="protein sequence ID" value="NKZ37607.1"/>
    <property type="molecule type" value="Genomic_DNA"/>
</dbReference>
<evidence type="ECO:0000256" key="1">
    <source>
        <dbReference type="SAM" id="SignalP"/>
    </source>
</evidence>
<keyword evidence="1" id="KW-0732">Signal</keyword>
<evidence type="ECO:0000313" key="3">
    <source>
        <dbReference type="Proteomes" id="UP000541636"/>
    </source>
</evidence>
<accession>A0A846ZIS7</accession>
<gene>
    <name evidence="2" type="ORF">HF690_01405</name>
</gene>